<evidence type="ECO:0000256" key="1">
    <source>
        <dbReference type="SAM" id="Phobius"/>
    </source>
</evidence>
<dbReference type="WBParaSite" id="SSTP_0000406800.1">
    <property type="protein sequence ID" value="SSTP_0000406800.1"/>
    <property type="gene ID" value="SSTP_0000406800"/>
</dbReference>
<sequence>MRFSFLRLITPRPDTRPLYRRIFTNKRLDIAHKTFLRLIFGFILASSSFCVVNAGVYIKYIRPFNLEEKERLEKELIEADSAGFEVK</sequence>
<dbReference type="AlphaFoldDB" id="A0A0K0E3J6"/>
<keyword evidence="1" id="KW-1133">Transmembrane helix</keyword>
<organism evidence="2">
    <name type="scientific">Strongyloides stercoralis</name>
    <name type="common">Threadworm</name>
    <dbReference type="NCBI Taxonomy" id="6248"/>
    <lineage>
        <taxon>Eukaryota</taxon>
        <taxon>Metazoa</taxon>
        <taxon>Ecdysozoa</taxon>
        <taxon>Nematoda</taxon>
        <taxon>Chromadorea</taxon>
        <taxon>Rhabditida</taxon>
        <taxon>Tylenchina</taxon>
        <taxon>Panagrolaimomorpha</taxon>
        <taxon>Strongyloidoidea</taxon>
        <taxon>Strongyloididae</taxon>
        <taxon>Strongyloides</taxon>
    </lineage>
</organism>
<reference evidence="2" key="1">
    <citation type="submission" date="2015-08" db="UniProtKB">
        <authorList>
            <consortium name="WormBaseParasite"/>
        </authorList>
    </citation>
    <scope>IDENTIFICATION</scope>
</reference>
<evidence type="ECO:0000313" key="2">
    <source>
        <dbReference type="WBParaSite" id="SSTP_0000406800.1"/>
    </source>
</evidence>
<proteinExistence type="predicted"/>
<accession>A0A0K0E3J6</accession>
<name>A0A0K0E3J6_STRER</name>
<feature type="transmembrane region" description="Helical" evidence="1">
    <location>
        <begin position="35"/>
        <end position="58"/>
    </location>
</feature>
<keyword evidence="1" id="KW-0472">Membrane</keyword>
<protein>
    <submittedName>
        <fullName evidence="2">Small integral membrane protein 8</fullName>
    </submittedName>
</protein>
<keyword evidence="1" id="KW-0812">Transmembrane</keyword>